<dbReference type="SUPFAM" id="SSF50475">
    <property type="entry name" value="FMN-binding split barrel"/>
    <property type="match status" value="1"/>
</dbReference>
<reference evidence="2" key="1">
    <citation type="submission" date="2021-07" db="EMBL/GenBank/DDBJ databases">
        <title>Studies on halocins as antimicrobial molecules from haloarchaea.</title>
        <authorList>
            <person name="Kumar S."/>
            <person name="Khare S.K."/>
        </authorList>
    </citation>
    <scope>NUCLEOTIDE SEQUENCE</scope>
    <source>
        <strain evidence="2">NCIM 5678</strain>
    </source>
</reference>
<sequence length="157" mass="18093">MVSLDPSGPWSRERADQFLTQTTIPLRLSCRTPAGDPWMLSLWYEWDIENTELRCATSADADVVRFLRAHDDVAFEVSTNDPPYRGVRGRGTATVEPDPEKTVLRRLIGRYLGDEETSLTKRLLSPERDEVTIRIRPSKLHTWDYASRMQSSEMSRH</sequence>
<organism evidence="2 3">
    <name type="scientific">Haloferax larsenii</name>
    <dbReference type="NCBI Taxonomy" id="302484"/>
    <lineage>
        <taxon>Archaea</taxon>
        <taxon>Methanobacteriati</taxon>
        <taxon>Methanobacteriota</taxon>
        <taxon>Stenosarchaea group</taxon>
        <taxon>Halobacteria</taxon>
        <taxon>Halobacteriales</taxon>
        <taxon>Haloferacaceae</taxon>
        <taxon>Haloferax</taxon>
    </lineage>
</organism>
<name>A0ABY5RF20_HALLR</name>
<dbReference type="Gene3D" id="2.30.110.10">
    <property type="entry name" value="Electron Transport, Fmn-binding Protein, Chain A"/>
    <property type="match status" value="1"/>
</dbReference>
<accession>A0ABY5RF20</accession>
<keyword evidence="3" id="KW-1185">Reference proteome</keyword>
<evidence type="ECO:0000256" key="1">
    <source>
        <dbReference type="ARBA" id="ARBA00023002"/>
    </source>
</evidence>
<keyword evidence="1" id="KW-0560">Oxidoreductase</keyword>
<proteinExistence type="predicted"/>
<dbReference type="PANTHER" id="PTHR35176:SF6">
    <property type="entry name" value="HEME OXYGENASE HI_0854-RELATED"/>
    <property type="match status" value="1"/>
</dbReference>
<dbReference type="RefSeq" id="WP_258302759.1">
    <property type="nucleotide sequence ID" value="NZ_CP078063.1"/>
</dbReference>
<dbReference type="InterPro" id="IPR012349">
    <property type="entry name" value="Split_barrel_FMN-bd"/>
</dbReference>
<dbReference type="EMBL" id="CP078063">
    <property type="protein sequence ID" value="UVE50754.1"/>
    <property type="molecule type" value="Genomic_DNA"/>
</dbReference>
<evidence type="ECO:0000313" key="3">
    <source>
        <dbReference type="Proteomes" id="UP001058330"/>
    </source>
</evidence>
<protein>
    <submittedName>
        <fullName evidence="2">Pyridoxamine 5'-phosphate oxidase family protein</fullName>
    </submittedName>
</protein>
<evidence type="ECO:0000313" key="2">
    <source>
        <dbReference type="EMBL" id="UVE50754.1"/>
    </source>
</evidence>
<gene>
    <name evidence="2" type="ORF">KU306_02360</name>
</gene>
<dbReference type="GeneID" id="74527701"/>
<dbReference type="InterPro" id="IPR052019">
    <property type="entry name" value="F420H2_bilvrd_red/Heme_oxyg"/>
</dbReference>
<dbReference type="Proteomes" id="UP001058330">
    <property type="component" value="Chromosome"/>
</dbReference>
<dbReference type="PANTHER" id="PTHR35176">
    <property type="entry name" value="HEME OXYGENASE HI_0854-RELATED"/>
    <property type="match status" value="1"/>
</dbReference>